<comment type="catalytic activity">
    <reaction evidence="7">
        <text>aldehydo-D-ribose 5-phosphate + D-glyceraldehyde 3-phosphate + L-glutamine = pyridoxal 5'-phosphate + L-glutamate + phosphate + 3 H2O + H(+)</text>
        <dbReference type="Rhea" id="RHEA:31507"/>
        <dbReference type="ChEBI" id="CHEBI:15377"/>
        <dbReference type="ChEBI" id="CHEBI:15378"/>
        <dbReference type="ChEBI" id="CHEBI:29985"/>
        <dbReference type="ChEBI" id="CHEBI:43474"/>
        <dbReference type="ChEBI" id="CHEBI:58273"/>
        <dbReference type="ChEBI" id="CHEBI:58359"/>
        <dbReference type="ChEBI" id="CHEBI:59776"/>
        <dbReference type="ChEBI" id="CHEBI:597326"/>
        <dbReference type="EC" id="4.3.3.6"/>
    </reaction>
</comment>
<protein>
    <recommendedName>
        <fullName evidence="7">Pyridoxal 5'-phosphate synthase subunit PdxT</fullName>
        <ecNumber evidence="7">4.3.3.6</ecNumber>
    </recommendedName>
    <alternativeName>
        <fullName evidence="7">Pdx2</fullName>
    </alternativeName>
    <alternativeName>
        <fullName evidence="7">Pyridoxal 5'-phosphate synthase glutaminase subunit</fullName>
        <ecNumber evidence="7">3.5.1.2</ecNumber>
    </alternativeName>
</protein>
<dbReference type="PROSITE" id="PS51273">
    <property type="entry name" value="GATASE_TYPE_1"/>
    <property type="match status" value="1"/>
</dbReference>
<feature type="compositionally biased region" description="Low complexity" evidence="8">
    <location>
        <begin position="147"/>
        <end position="165"/>
    </location>
</feature>
<comment type="pathway">
    <text evidence="7">Cofactor biosynthesis; pyridoxal 5'-phosphate biosynthesis.</text>
</comment>
<evidence type="ECO:0000256" key="4">
    <source>
        <dbReference type="ARBA" id="ARBA00022962"/>
    </source>
</evidence>
<dbReference type="HAMAP" id="MF_01615">
    <property type="entry name" value="PdxT"/>
    <property type="match status" value="1"/>
</dbReference>
<keyword evidence="5 7" id="KW-0456">Lyase</keyword>
<dbReference type="GO" id="GO:0008614">
    <property type="term" value="P:pyridoxine metabolic process"/>
    <property type="evidence" value="ECO:0007669"/>
    <property type="project" value="TreeGrafter"/>
</dbReference>
<feature type="compositionally biased region" description="Basic and acidic residues" evidence="8">
    <location>
        <begin position="290"/>
        <end position="301"/>
    </location>
</feature>
<dbReference type="PROSITE" id="PS01236">
    <property type="entry name" value="PDXT_SNO_1"/>
    <property type="match status" value="1"/>
</dbReference>
<dbReference type="SUPFAM" id="SSF52317">
    <property type="entry name" value="Class I glutamine amidotransferase-like"/>
    <property type="match status" value="1"/>
</dbReference>
<dbReference type="UniPathway" id="UPA00245"/>
<feature type="compositionally biased region" description="Basic residues" evidence="8">
    <location>
        <begin position="69"/>
        <end position="140"/>
    </location>
</feature>
<feature type="active site" description="Charge relay system" evidence="7">
    <location>
        <position position="547"/>
    </location>
</feature>
<evidence type="ECO:0000256" key="3">
    <source>
        <dbReference type="ARBA" id="ARBA00022898"/>
    </source>
</evidence>
<feature type="active site" description="Nucleophile" evidence="7">
    <location>
        <position position="446"/>
    </location>
</feature>
<feature type="region of interest" description="Disordered" evidence="8">
    <location>
        <begin position="45"/>
        <end position="363"/>
    </location>
</feature>
<keyword evidence="4 7" id="KW-0315">Glutamine amidotransferase</keyword>
<feature type="binding site" evidence="7">
    <location>
        <begin position="505"/>
        <end position="506"/>
    </location>
    <ligand>
        <name>L-glutamine</name>
        <dbReference type="ChEBI" id="CHEBI:58359"/>
    </ligand>
</feature>
<feature type="compositionally biased region" description="Basic residues" evidence="8">
    <location>
        <begin position="330"/>
        <end position="342"/>
    </location>
</feature>
<evidence type="ECO:0000256" key="1">
    <source>
        <dbReference type="ARBA" id="ARBA00008345"/>
    </source>
</evidence>
<dbReference type="KEGG" id="jme:EEW87_011250"/>
<dbReference type="InterPro" id="IPR021196">
    <property type="entry name" value="PdxT/SNO_CS"/>
</dbReference>
<keyword evidence="3 7" id="KW-0663">Pyridoxal phosphate</keyword>
<feature type="compositionally biased region" description="Basic and acidic residues" evidence="8">
    <location>
        <begin position="232"/>
        <end position="251"/>
    </location>
</feature>
<feature type="binding site" evidence="7">
    <location>
        <begin position="414"/>
        <end position="416"/>
    </location>
    <ligand>
        <name>L-glutamine</name>
        <dbReference type="ChEBI" id="CHEBI:58359"/>
    </ligand>
</feature>
<evidence type="ECO:0000313" key="10">
    <source>
        <dbReference type="Proteomes" id="UP000271708"/>
    </source>
</evidence>
<feature type="compositionally biased region" description="Basic residues" evidence="8">
    <location>
        <begin position="280"/>
        <end position="289"/>
    </location>
</feature>
<sequence>MPAPRSTTSGRSTSWGCLTPPTLLEVVHRRSAVLDLLTGPLRVARCPHEHADPPSPDRPDRPDHPERRRAPRRHRPRQARSGRDAQRRRHHGRRHRRAGAHRRGRRRRGRHGPRARPRRHPRAGRRRAHVRPRPHLRHRRLGLDPCHGQGAHRPQRRGAGPAAPRGRLRRRVRGPLPGRLHAPHRQARLRGPLRLRRDESRRGAASHRRGRRDDPLEGGGRHRRRLRGRAAHPHDPLRDRPAAGAPRERARGALHPGQGARRADPARHRGGPDRPTARRDVHRRRRRDAGRRGDAAPDGRRGRLRRQRDLPLGQPGRPRRGDRARDDLLRRRRGDHGRVARARRGDGRHQRRRHPGAAPPRRPRLVSAARVGVLALQGGVAEHERMLAGLGATPVPVRSPAHLVGLDALVIPGGESSVLDRLVDVAGLREPLLEAVGGGLPTLGTCAGLVLLAARVENPAPGQRSLGVLDVTVRRNAFGRQVDSVETWASWRVPGGPDRIRAAAIRAPEVLDVGPGVEVVSTMAVDGVDRVVGVRCGAVLAISLHPELTGDTTVHEALLAQIRSDAPAPALTR</sequence>
<evidence type="ECO:0000256" key="5">
    <source>
        <dbReference type="ARBA" id="ARBA00023239"/>
    </source>
</evidence>
<dbReference type="Pfam" id="PF01174">
    <property type="entry name" value="SNO"/>
    <property type="match status" value="1"/>
</dbReference>
<feature type="active site" description="Charge relay system" evidence="7">
    <location>
        <position position="545"/>
    </location>
</feature>
<evidence type="ECO:0000256" key="6">
    <source>
        <dbReference type="ARBA" id="ARBA00049534"/>
    </source>
</evidence>
<dbReference type="GO" id="GO:0006543">
    <property type="term" value="P:L-glutamine catabolic process"/>
    <property type="evidence" value="ECO:0007669"/>
    <property type="project" value="UniProtKB-UniRule"/>
</dbReference>
<feature type="binding site" evidence="7">
    <location>
        <position position="475"/>
    </location>
    <ligand>
        <name>L-glutamine</name>
        <dbReference type="ChEBI" id="CHEBI:58359"/>
    </ligand>
</feature>
<keyword evidence="2 7" id="KW-0378">Hydrolase</keyword>
<comment type="similarity">
    <text evidence="1 7">Belongs to the glutaminase PdxT/SNO family.</text>
</comment>
<dbReference type="PANTHER" id="PTHR31559:SF0">
    <property type="entry name" value="PYRIDOXAL 5'-PHOSPHATE SYNTHASE SUBUNIT SNO1-RELATED"/>
    <property type="match status" value="1"/>
</dbReference>
<dbReference type="Proteomes" id="UP000271708">
    <property type="component" value="Chromosome"/>
</dbReference>
<dbReference type="PROSITE" id="PS51130">
    <property type="entry name" value="PDXT_SNO_2"/>
    <property type="match status" value="1"/>
</dbReference>
<feature type="compositionally biased region" description="Basic and acidic residues" evidence="8">
    <location>
        <begin position="46"/>
        <end position="68"/>
    </location>
</feature>
<comment type="catalytic activity">
    <reaction evidence="6 7">
        <text>L-glutamine + H2O = L-glutamate + NH4(+)</text>
        <dbReference type="Rhea" id="RHEA:15889"/>
        <dbReference type="ChEBI" id="CHEBI:15377"/>
        <dbReference type="ChEBI" id="CHEBI:28938"/>
        <dbReference type="ChEBI" id="CHEBI:29985"/>
        <dbReference type="ChEBI" id="CHEBI:58359"/>
        <dbReference type="EC" id="3.5.1.2"/>
    </reaction>
</comment>
<gene>
    <name evidence="7 9" type="primary">pdxT</name>
    <name evidence="9" type="ORF">EEW87_011250</name>
</gene>
<evidence type="ECO:0000256" key="7">
    <source>
        <dbReference type="HAMAP-Rule" id="MF_01615"/>
    </source>
</evidence>
<evidence type="ECO:0000313" key="9">
    <source>
        <dbReference type="EMBL" id="QFQ31749.2"/>
    </source>
</evidence>
<dbReference type="NCBIfam" id="TIGR03800">
    <property type="entry name" value="PLP_synth_Pdx2"/>
    <property type="match status" value="1"/>
</dbReference>
<dbReference type="GO" id="GO:0005829">
    <property type="term" value="C:cytosol"/>
    <property type="evidence" value="ECO:0007669"/>
    <property type="project" value="TreeGrafter"/>
</dbReference>
<reference evidence="9 10" key="1">
    <citation type="submission" date="2019-09" db="EMBL/GenBank/DDBJ databases">
        <title>Complete Genome Sequence of Janibacter melonis M714 with both human health impact and industrial applications.</title>
        <authorList>
            <person name="Jin M."/>
            <person name="Zhao Q.R."/>
        </authorList>
    </citation>
    <scope>NUCLEOTIDE SEQUENCE [LARGE SCALE GENOMIC DNA]</scope>
    <source>
        <strain evidence="9 10">M714</strain>
    </source>
</reference>
<dbReference type="EC" id="3.5.1.2" evidence="7"/>
<accession>A0A5P8FQ37</accession>
<dbReference type="EMBL" id="CP044548">
    <property type="protein sequence ID" value="QFQ31749.2"/>
    <property type="molecule type" value="Genomic_DNA"/>
</dbReference>
<comment type="function">
    <text evidence="7">Catalyzes the hydrolysis of glutamine to glutamate and ammonia as part of the biosynthesis of pyridoxal 5'-phosphate. The resulting ammonia molecule is channeled to the active site of PdxS.</text>
</comment>
<dbReference type="EC" id="4.3.3.6" evidence="7"/>
<evidence type="ECO:0000256" key="8">
    <source>
        <dbReference type="SAM" id="MobiDB-lite"/>
    </source>
</evidence>
<dbReference type="AlphaFoldDB" id="A0A5P8FQ37"/>
<dbReference type="PANTHER" id="PTHR31559">
    <property type="entry name" value="PYRIDOXAL 5'-PHOSPHATE SYNTHASE SUBUNIT SNO"/>
    <property type="match status" value="1"/>
</dbReference>
<dbReference type="GO" id="GO:0036381">
    <property type="term" value="F:pyridoxal 5'-phosphate synthase (glutamine hydrolysing) activity"/>
    <property type="evidence" value="ECO:0007669"/>
    <property type="project" value="UniProtKB-UniRule"/>
</dbReference>
<name>A0A5P8FQ37_9MICO</name>
<dbReference type="Gene3D" id="3.40.50.880">
    <property type="match status" value="1"/>
</dbReference>
<feature type="compositionally biased region" description="Basic residues" evidence="8">
    <location>
        <begin position="221"/>
        <end position="231"/>
    </location>
</feature>
<organism evidence="9 10">
    <name type="scientific">Janibacter melonis</name>
    <dbReference type="NCBI Taxonomy" id="262209"/>
    <lineage>
        <taxon>Bacteria</taxon>
        <taxon>Bacillati</taxon>
        <taxon>Actinomycetota</taxon>
        <taxon>Actinomycetes</taxon>
        <taxon>Micrococcales</taxon>
        <taxon>Intrasporangiaceae</taxon>
        <taxon>Janibacter</taxon>
    </lineage>
</organism>
<dbReference type="GO" id="GO:1903600">
    <property type="term" value="C:glutaminase complex"/>
    <property type="evidence" value="ECO:0007669"/>
    <property type="project" value="TreeGrafter"/>
</dbReference>
<dbReference type="InterPro" id="IPR002161">
    <property type="entry name" value="PdxT/SNO"/>
</dbReference>
<dbReference type="InterPro" id="IPR029062">
    <property type="entry name" value="Class_I_gatase-like"/>
</dbReference>
<proteinExistence type="inferred from homology"/>
<feature type="compositionally biased region" description="Basic and acidic residues" evidence="8">
    <location>
        <begin position="319"/>
        <end position="329"/>
    </location>
</feature>
<feature type="compositionally biased region" description="Basic and acidic residues" evidence="8">
    <location>
        <begin position="261"/>
        <end position="279"/>
    </location>
</feature>
<comment type="subunit">
    <text evidence="7">In the presence of PdxS, forms a dodecamer of heterodimers. Only shows activity in the heterodimer.</text>
</comment>
<dbReference type="GO" id="GO:0042823">
    <property type="term" value="P:pyridoxal phosphate biosynthetic process"/>
    <property type="evidence" value="ECO:0007669"/>
    <property type="project" value="UniProtKB-UniRule"/>
</dbReference>
<feature type="compositionally biased region" description="Basic residues" evidence="8">
    <location>
        <begin position="181"/>
        <end position="194"/>
    </location>
</feature>
<evidence type="ECO:0000256" key="2">
    <source>
        <dbReference type="ARBA" id="ARBA00022801"/>
    </source>
</evidence>
<dbReference type="GO" id="GO:0004359">
    <property type="term" value="F:glutaminase activity"/>
    <property type="evidence" value="ECO:0007669"/>
    <property type="project" value="UniProtKB-UniRule"/>
</dbReference>